<evidence type="ECO:0000313" key="2">
    <source>
        <dbReference type="Proteomes" id="UP000029507"/>
    </source>
</evidence>
<sequence length="336" mass="37002">MGIEDELSVGFKKYTGNVVMPDSLEQRLEQSFNSFYHRNSEKAANSTHHHVSFRAGRFAAVMLFGLLLLGGTVYGAQRLWSLTYSTGQLNVAKVSAGSDNAGTIGSAELNDIFQHVQDQLNLGESAYVYVPGTVDGDRVFKVNKVISYRNYRSWEFVTTKIIGDIAVPGEMPAGFHFVSGTSDSLLGILDTASEARFRSLLQTRVNQEQRYAWIKSDEEQNEASKTISPTVVYEGSSGEKIGISYSPLPQTALGGKSVLTWNVPDTATVEQCQVRGVIAAYVQVQDKDITSPDRYHASLQWIEKRSEGEMSIFYSVSTTSPKVGKEELLQVAKGLK</sequence>
<protein>
    <recommendedName>
        <fullName evidence="3">DUF4367 domain-containing protein</fullName>
    </recommendedName>
</protein>
<dbReference type="KEGG" id="pste:PSTEL_06840"/>
<dbReference type="HOGENOM" id="CLU_854850_0_0_9"/>
<dbReference type="AlphaFoldDB" id="A0A089LUI0"/>
<proteinExistence type="predicted"/>
<dbReference type="RefSeq" id="WP_038694323.1">
    <property type="nucleotide sequence ID" value="NZ_CP009286.1"/>
</dbReference>
<name>A0A089LUI0_9BACL</name>
<evidence type="ECO:0000313" key="1">
    <source>
        <dbReference type="EMBL" id="AIQ62863.1"/>
    </source>
</evidence>
<reference evidence="1 2" key="1">
    <citation type="submission" date="2014-08" db="EMBL/GenBank/DDBJ databases">
        <title>Comparative genomics of the Paenibacillus odorifer group.</title>
        <authorList>
            <person name="den Bakker H.C."/>
            <person name="Tsai Y.-C."/>
            <person name="Martin N."/>
            <person name="Korlach J."/>
            <person name="Wiedmann M."/>
        </authorList>
    </citation>
    <scope>NUCLEOTIDE SEQUENCE [LARGE SCALE GENOMIC DNA]</scope>
    <source>
        <strain evidence="1 2">DSM 14472</strain>
    </source>
</reference>
<keyword evidence="2" id="KW-1185">Reference proteome</keyword>
<accession>A0A089LUI0</accession>
<evidence type="ECO:0008006" key="3">
    <source>
        <dbReference type="Google" id="ProtNLM"/>
    </source>
</evidence>
<dbReference type="EMBL" id="CP009286">
    <property type="protein sequence ID" value="AIQ62863.1"/>
    <property type="molecule type" value="Genomic_DNA"/>
</dbReference>
<dbReference type="OrthoDB" id="2656840at2"/>
<dbReference type="Proteomes" id="UP000029507">
    <property type="component" value="Chromosome"/>
</dbReference>
<organism evidence="1 2">
    <name type="scientific">Paenibacillus stellifer</name>
    <dbReference type="NCBI Taxonomy" id="169760"/>
    <lineage>
        <taxon>Bacteria</taxon>
        <taxon>Bacillati</taxon>
        <taxon>Bacillota</taxon>
        <taxon>Bacilli</taxon>
        <taxon>Bacillales</taxon>
        <taxon>Paenibacillaceae</taxon>
        <taxon>Paenibacillus</taxon>
    </lineage>
</organism>
<gene>
    <name evidence="1" type="ORF">PSTEL_06840</name>
</gene>